<dbReference type="Pfam" id="PF13932">
    <property type="entry name" value="SAM_GIDA_C"/>
    <property type="match status" value="1"/>
</dbReference>
<dbReference type="InterPro" id="IPR036188">
    <property type="entry name" value="FAD/NAD-bd_sf"/>
</dbReference>
<dbReference type="InterPro" id="IPR026904">
    <property type="entry name" value="MnmG_C"/>
</dbReference>
<dbReference type="HAMAP" id="MF_00129">
    <property type="entry name" value="MnmG_GidA"/>
    <property type="match status" value="1"/>
</dbReference>
<evidence type="ECO:0000256" key="4">
    <source>
        <dbReference type="ARBA" id="ARBA00020461"/>
    </source>
</evidence>
<gene>
    <name evidence="12" type="primary">mnmG</name>
    <name evidence="12" type="synonym">gidA</name>
    <name evidence="14" type="ORF">Gferi_13295</name>
</gene>
<dbReference type="Gene3D" id="1.10.150.570">
    <property type="entry name" value="GidA associated domain, C-terminal subdomain"/>
    <property type="match status" value="1"/>
</dbReference>
<protein>
    <recommendedName>
        <fullName evidence="4 12">tRNA uridine 5-carboxymethylaminomethyl modification enzyme MnmG</fullName>
    </recommendedName>
    <alternativeName>
        <fullName evidence="11 12">Glucose-inhibited division protein A</fullName>
    </alternativeName>
</protein>
<sequence>MREQFEAGTYEVIVVGAGHAGCEAALAAARMGCKTLLLCINLDSIAMMPCNPAIGGTGKGHLVREIDALGGEMGRNIDKAFIQSRMLNTAKGPAVHSLRAQADKLRYHVEMKKVVENEEHLDLKQGEVVSLLMEENRVVGVLMRTGAIYYTKAVILATGTYLGGKIFIGGVNYESGPNGLAPSNELTKNLKQLKLQMRRFKTGTPARVDKKTLDFSKMEIQPGDEEIVPFSFMNEDLQREQEPCWLTYTNQNTHDVIRQNLHRSAMYGGDIEGTGPRYCPSIEDKVVRFADKERHQLFIEPEGLDTNEMYVQGMSTSLPEDVQIRFLRTIPGLEDAKILRPAYAIEYDCVDPTQLKLTLECKDIPFLFSAGQFNGTSGYEEAAAQGLIAGINAALKIQEKEPFVLDRSEAYIGVLIDDLVTKGTNEPYRMMTSRAEYRLVLRQDNADLRLTEKGYQIGLVKEARYQRYLKRKQEVEQELARLREVFITPEKGNEFLEKMESATIKSSISLYDLLKRPELTYDNIHPLDTGRKFLPEHVIRQCEIQTKYEGYIDKQLKQIEQFKKLESKRLDPEIDYHKIEGLRLEARQKLNAIKPLSMGQASRISGVSPADVSVLLVYLEQQRRRKGDGVE</sequence>
<dbReference type="Proteomes" id="UP000095743">
    <property type="component" value="Chromosome"/>
</dbReference>
<dbReference type="AlphaFoldDB" id="A0A1D8GHT4"/>
<dbReference type="GO" id="GO:0050660">
    <property type="term" value="F:flavin adenine dinucleotide binding"/>
    <property type="evidence" value="ECO:0007669"/>
    <property type="project" value="UniProtKB-UniRule"/>
</dbReference>
<dbReference type="Gene3D" id="3.50.50.60">
    <property type="entry name" value="FAD/NAD(P)-binding domain"/>
    <property type="match status" value="2"/>
</dbReference>
<evidence type="ECO:0000256" key="1">
    <source>
        <dbReference type="ARBA" id="ARBA00001974"/>
    </source>
</evidence>
<evidence type="ECO:0000313" key="15">
    <source>
        <dbReference type="Proteomes" id="UP000095743"/>
    </source>
</evidence>
<dbReference type="SUPFAM" id="SSF51905">
    <property type="entry name" value="FAD/NAD(P)-binding domain"/>
    <property type="match status" value="1"/>
</dbReference>
<dbReference type="GO" id="GO:0002098">
    <property type="term" value="P:tRNA wobble uridine modification"/>
    <property type="evidence" value="ECO:0007669"/>
    <property type="project" value="InterPro"/>
</dbReference>
<evidence type="ECO:0000256" key="8">
    <source>
        <dbReference type="ARBA" id="ARBA00022827"/>
    </source>
</evidence>
<dbReference type="InterPro" id="IPR020595">
    <property type="entry name" value="MnmG-rel_CS"/>
</dbReference>
<proteinExistence type="inferred from homology"/>
<dbReference type="Gene3D" id="1.10.10.1800">
    <property type="entry name" value="tRNA uridine 5-carboxymethylaminomethyl modification enzyme MnmG/GidA"/>
    <property type="match status" value="1"/>
</dbReference>
<name>A0A1D8GHT4_9FIRM</name>
<dbReference type="GO" id="GO:0030488">
    <property type="term" value="P:tRNA methylation"/>
    <property type="evidence" value="ECO:0007669"/>
    <property type="project" value="TreeGrafter"/>
</dbReference>
<evidence type="ECO:0000256" key="3">
    <source>
        <dbReference type="ARBA" id="ARBA00007653"/>
    </source>
</evidence>
<feature type="binding site" evidence="12">
    <location>
        <position position="128"/>
    </location>
    <ligand>
        <name>FAD</name>
        <dbReference type="ChEBI" id="CHEBI:57692"/>
    </ligand>
</feature>
<dbReference type="SMART" id="SM01228">
    <property type="entry name" value="GIDA_assoc_3"/>
    <property type="match status" value="1"/>
</dbReference>
<keyword evidence="6 12" id="KW-0285">Flavoprotein</keyword>
<evidence type="ECO:0000256" key="10">
    <source>
        <dbReference type="ARBA" id="ARBA00025948"/>
    </source>
</evidence>
<keyword evidence="8 12" id="KW-0274">FAD</keyword>
<evidence type="ECO:0000256" key="9">
    <source>
        <dbReference type="ARBA" id="ARBA00023027"/>
    </source>
</evidence>
<organism evidence="14 15">
    <name type="scientific">Geosporobacter ferrireducens</name>
    <dbReference type="NCBI Taxonomy" id="1424294"/>
    <lineage>
        <taxon>Bacteria</taxon>
        <taxon>Bacillati</taxon>
        <taxon>Bacillota</taxon>
        <taxon>Clostridia</taxon>
        <taxon>Peptostreptococcales</taxon>
        <taxon>Thermotaleaceae</taxon>
        <taxon>Geosporobacter</taxon>
    </lineage>
</organism>
<dbReference type="PANTHER" id="PTHR11806:SF0">
    <property type="entry name" value="PROTEIN MTO1 HOMOLOG, MITOCHONDRIAL"/>
    <property type="match status" value="1"/>
</dbReference>
<dbReference type="PANTHER" id="PTHR11806">
    <property type="entry name" value="GLUCOSE INHIBITED DIVISION PROTEIN A"/>
    <property type="match status" value="1"/>
</dbReference>
<feature type="binding site" evidence="12">
    <location>
        <position position="183"/>
    </location>
    <ligand>
        <name>FAD</name>
        <dbReference type="ChEBI" id="CHEBI:57692"/>
    </ligand>
</feature>
<dbReference type="InterPro" id="IPR002218">
    <property type="entry name" value="MnmG-rel"/>
</dbReference>
<dbReference type="FunFam" id="1.10.150.570:FF:000001">
    <property type="entry name" value="tRNA uridine 5-carboxymethylaminomethyl modification enzyme MnmG"/>
    <property type="match status" value="1"/>
</dbReference>
<comment type="cofactor">
    <cofactor evidence="1 12">
        <name>FAD</name>
        <dbReference type="ChEBI" id="CHEBI:57692"/>
    </cofactor>
</comment>
<keyword evidence="5 12" id="KW-0963">Cytoplasm</keyword>
<reference evidence="14 15" key="1">
    <citation type="submission" date="2016-09" db="EMBL/GenBank/DDBJ databases">
        <title>Genomic analysis reveals versatility of anaerobic energy metabolism of Geosporobacter ferrireducens IRF9 of phylum Firmicutes.</title>
        <authorList>
            <person name="Kim S.-J."/>
        </authorList>
    </citation>
    <scope>NUCLEOTIDE SEQUENCE [LARGE SCALE GENOMIC DNA]</scope>
    <source>
        <strain evidence="14 15">IRF9</strain>
    </source>
</reference>
<evidence type="ECO:0000259" key="13">
    <source>
        <dbReference type="SMART" id="SM01228"/>
    </source>
</evidence>
<keyword evidence="15" id="KW-1185">Reference proteome</keyword>
<dbReference type="Pfam" id="PF21680">
    <property type="entry name" value="GIDA_C_1st"/>
    <property type="match status" value="1"/>
</dbReference>
<dbReference type="InterPro" id="IPR004416">
    <property type="entry name" value="MnmG"/>
</dbReference>
<keyword evidence="7 12" id="KW-0819">tRNA processing</keyword>
<feature type="domain" description="tRNA uridine 5-carboxymethylaminomethyl modification enzyme C-terminal subdomain" evidence="13">
    <location>
        <begin position="546"/>
        <end position="617"/>
    </location>
</feature>
<dbReference type="Pfam" id="PF01134">
    <property type="entry name" value="GIDA"/>
    <property type="match status" value="1"/>
</dbReference>
<comment type="similarity">
    <text evidence="3 12">Belongs to the MnmG family.</text>
</comment>
<dbReference type="STRING" id="1424294.Gferi_13295"/>
<dbReference type="InterPro" id="IPR049312">
    <property type="entry name" value="GIDA_C_N"/>
</dbReference>
<feature type="binding site" evidence="12">
    <location>
        <position position="372"/>
    </location>
    <ligand>
        <name>FAD</name>
        <dbReference type="ChEBI" id="CHEBI:57692"/>
    </ligand>
</feature>
<dbReference type="PROSITE" id="PS01280">
    <property type="entry name" value="GIDA_1"/>
    <property type="match status" value="1"/>
</dbReference>
<dbReference type="InterPro" id="IPR047001">
    <property type="entry name" value="MnmG_C_subdom"/>
</dbReference>
<dbReference type="KEGG" id="gfe:Gferi_13295"/>
<dbReference type="NCBIfam" id="TIGR00136">
    <property type="entry name" value="mnmG_gidA"/>
    <property type="match status" value="1"/>
</dbReference>
<evidence type="ECO:0000256" key="12">
    <source>
        <dbReference type="HAMAP-Rule" id="MF_00129"/>
    </source>
</evidence>
<comment type="function">
    <text evidence="2 12">NAD-binding protein involved in the addition of a carboxymethylaminomethyl (cmnm) group at the wobble position (U34) of certain tRNAs, forming tRNA-cmnm(5)s(2)U34.</text>
</comment>
<feature type="binding site" evidence="12">
    <location>
        <begin position="16"/>
        <end position="21"/>
    </location>
    <ligand>
        <name>FAD</name>
        <dbReference type="ChEBI" id="CHEBI:57692"/>
    </ligand>
</feature>
<dbReference type="InterPro" id="IPR044920">
    <property type="entry name" value="MnmG_C_subdom_sf"/>
</dbReference>
<dbReference type="RefSeq" id="WP_069977241.1">
    <property type="nucleotide sequence ID" value="NZ_CP017269.1"/>
</dbReference>
<dbReference type="PROSITE" id="PS01281">
    <property type="entry name" value="GIDA_2"/>
    <property type="match status" value="1"/>
</dbReference>
<accession>A0A1D8GHT4</accession>
<evidence type="ECO:0000256" key="2">
    <source>
        <dbReference type="ARBA" id="ARBA00003717"/>
    </source>
</evidence>
<evidence type="ECO:0000256" key="7">
    <source>
        <dbReference type="ARBA" id="ARBA00022694"/>
    </source>
</evidence>
<evidence type="ECO:0000313" key="14">
    <source>
        <dbReference type="EMBL" id="AOT70467.1"/>
    </source>
</evidence>
<comment type="subunit">
    <text evidence="10 12">Homodimer. Heterotetramer of two MnmE and two MnmG subunits.</text>
</comment>
<dbReference type="EMBL" id="CP017269">
    <property type="protein sequence ID" value="AOT70467.1"/>
    <property type="molecule type" value="Genomic_DNA"/>
</dbReference>
<evidence type="ECO:0000256" key="5">
    <source>
        <dbReference type="ARBA" id="ARBA00022490"/>
    </source>
</evidence>
<keyword evidence="9 12" id="KW-0520">NAD</keyword>
<dbReference type="OrthoDB" id="9815560at2"/>
<dbReference type="PRINTS" id="PR00411">
    <property type="entry name" value="PNDRDTASEI"/>
</dbReference>
<dbReference type="InterPro" id="IPR040131">
    <property type="entry name" value="MnmG_N"/>
</dbReference>
<dbReference type="GO" id="GO:0005829">
    <property type="term" value="C:cytosol"/>
    <property type="evidence" value="ECO:0007669"/>
    <property type="project" value="TreeGrafter"/>
</dbReference>
<evidence type="ECO:0000256" key="6">
    <source>
        <dbReference type="ARBA" id="ARBA00022630"/>
    </source>
</evidence>
<comment type="subcellular location">
    <subcellularLocation>
        <location evidence="12">Cytoplasm</location>
    </subcellularLocation>
</comment>
<dbReference type="FunFam" id="1.10.10.1800:FF:000001">
    <property type="entry name" value="tRNA uridine 5-carboxymethylaminomethyl modification enzyme MnmG"/>
    <property type="match status" value="1"/>
</dbReference>
<dbReference type="FunFam" id="3.50.50.60:FF:000002">
    <property type="entry name" value="tRNA uridine 5-carboxymethylaminomethyl modification enzyme MnmG"/>
    <property type="match status" value="1"/>
</dbReference>
<evidence type="ECO:0000256" key="11">
    <source>
        <dbReference type="ARBA" id="ARBA00031800"/>
    </source>
</evidence>
<feature type="binding site" evidence="12">
    <location>
        <begin position="275"/>
        <end position="289"/>
    </location>
    <ligand>
        <name>NAD(+)</name>
        <dbReference type="ChEBI" id="CHEBI:57540"/>
    </ligand>
</feature>